<dbReference type="OrthoDB" id="9886081at2759"/>
<evidence type="ECO:0000256" key="7">
    <source>
        <dbReference type="RuleBase" id="RU000356"/>
    </source>
</evidence>
<dbReference type="GO" id="GO:0046872">
    <property type="term" value="F:metal ion binding"/>
    <property type="evidence" value="ECO:0007669"/>
    <property type="project" value="UniProtKB-KW"/>
</dbReference>
<organism evidence="9 10">
    <name type="scientific">Salarias fasciatus</name>
    <name type="common">Jewelled blenny</name>
    <name type="synonym">Blennius fasciatus</name>
    <dbReference type="NCBI Taxonomy" id="181472"/>
    <lineage>
        <taxon>Eukaryota</taxon>
        <taxon>Metazoa</taxon>
        <taxon>Chordata</taxon>
        <taxon>Craniata</taxon>
        <taxon>Vertebrata</taxon>
        <taxon>Euteleostomi</taxon>
        <taxon>Actinopterygii</taxon>
        <taxon>Neopterygii</taxon>
        <taxon>Teleostei</taxon>
        <taxon>Neoteleostei</taxon>
        <taxon>Acanthomorphata</taxon>
        <taxon>Ovalentaria</taxon>
        <taxon>Blenniimorphae</taxon>
        <taxon>Blenniiformes</taxon>
        <taxon>Blennioidei</taxon>
        <taxon>Blenniidae</taxon>
        <taxon>Salariinae</taxon>
        <taxon>Salarias</taxon>
    </lineage>
</organism>
<dbReference type="Ensembl" id="ENSSFAT00005023714.1">
    <property type="protein sequence ID" value="ENSSFAP00005022771.1"/>
    <property type="gene ID" value="ENSSFAG00005011807.1"/>
</dbReference>
<dbReference type="Proteomes" id="UP000472267">
    <property type="component" value="Chromosome 8"/>
</dbReference>
<feature type="domain" description="Globin" evidence="8">
    <location>
        <begin position="28"/>
        <end position="172"/>
    </location>
</feature>
<name>A0A672GVQ8_SALFA</name>
<keyword evidence="10" id="KW-1185">Reference proteome</keyword>
<evidence type="ECO:0000256" key="5">
    <source>
        <dbReference type="ARBA" id="ARBA00022723"/>
    </source>
</evidence>
<gene>
    <name evidence="9" type="primary">LOC115393453</name>
</gene>
<evidence type="ECO:0000256" key="6">
    <source>
        <dbReference type="ARBA" id="ARBA00023004"/>
    </source>
</evidence>
<evidence type="ECO:0000256" key="1">
    <source>
        <dbReference type="ARBA" id="ARBA00008705"/>
    </source>
</evidence>
<accession>A0A672GVQ8</accession>
<dbReference type="GO" id="GO:0042744">
    <property type="term" value="P:hydrogen peroxide catabolic process"/>
    <property type="evidence" value="ECO:0007669"/>
    <property type="project" value="TreeGrafter"/>
</dbReference>
<dbReference type="RefSeq" id="XP_029954309.1">
    <property type="nucleotide sequence ID" value="XM_030098449.1"/>
</dbReference>
<dbReference type="GO" id="GO:0031838">
    <property type="term" value="C:haptoglobin-hemoglobin complex"/>
    <property type="evidence" value="ECO:0007669"/>
    <property type="project" value="TreeGrafter"/>
</dbReference>
<dbReference type="InterPro" id="IPR002337">
    <property type="entry name" value="Hemoglobin_b"/>
</dbReference>
<evidence type="ECO:0000256" key="3">
    <source>
        <dbReference type="ARBA" id="ARBA00022617"/>
    </source>
</evidence>
<dbReference type="GO" id="GO:0043177">
    <property type="term" value="F:organic acid binding"/>
    <property type="evidence" value="ECO:0007669"/>
    <property type="project" value="TreeGrafter"/>
</dbReference>
<evidence type="ECO:0000313" key="10">
    <source>
        <dbReference type="Proteomes" id="UP000472267"/>
    </source>
</evidence>
<evidence type="ECO:0000313" key="9">
    <source>
        <dbReference type="Ensembl" id="ENSSFAP00005022771.1"/>
    </source>
</evidence>
<dbReference type="InterPro" id="IPR012292">
    <property type="entry name" value="Globin/Proto"/>
</dbReference>
<dbReference type="GO" id="GO:0031720">
    <property type="term" value="F:haptoglobin binding"/>
    <property type="evidence" value="ECO:0007669"/>
    <property type="project" value="TreeGrafter"/>
</dbReference>
<evidence type="ECO:0000256" key="4">
    <source>
        <dbReference type="ARBA" id="ARBA00022621"/>
    </source>
</evidence>
<dbReference type="PROSITE" id="PS01033">
    <property type="entry name" value="GLOBIN"/>
    <property type="match status" value="1"/>
</dbReference>
<sequence length="172" mass="18984">MDMFKYSVVKNVLFKLEEETQTEANMVDWSDKERSVITNLFSNLDNEDIGAKALSRCLIVNASIRSYFTSFGDLSSNEAIASNPKVAAHGAKILQDLSRAVKNVGNVRAASSELSALNSDKQRADSTYFTLFSDSLSFVFATEMGSGFTIETQAAFKKFMAEVLSALGTYYY</sequence>
<keyword evidence="2 7" id="KW-0813">Transport</keyword>
<dbReference type="GeneID" id="115393453"/>
<dbReference type="GO" id="GO:0072562">
    <property type="term" value="C:blood microparticle"/>
    <property type="evidence" value="ECO:0007669"/>
    <property type="project" value="TreeGrafter"/>
</dbReference>
<dbReference type="AlphaFoldDB" id="A0A672GVQ8"/>
<dbReference type="InterPro" id="IPR050056">
    <property type="entry name" value="Hemoglobin_oxygen_transport"/>
</dbReference>
<dbReference type="GO" id="GO:0005344">
    <property type="term" value="F:oxygen carrier activity"/>
    <property type="evidence" value="ECO:0007669"/>
    <property type="project" value="UniProtKB-KW"/>
</dbReference>
<dbReference type="InterPro" id="IPR009050">
    <property type="entry name" value="Globin-like_sf"/>
</dbReference>
<keyword evidence="6" id="KW-0408">Iron</keyword>
<dbReference type="Pfam" id="PF00042">
    <property type="entry name" value="Globin"/>
    <property type="match status" value="1"/>
</dbReference>
<dbReference type="InterPro" id="IPR000971">
    <property type="entry name" value="Globin"/>
</dbReference>
<dbReference type="Gene3D" id="1.10.490.10">
    <property type="entry name" value="Globins"/>
    <property type="match status" value="1"/>
</dbReference>
<dbReference type="PANTHER" id="PTHR11442">
    <property type="entry name" value="HEMOGLOBIN FAMILY MEMBER"/>
    <property type="match status" value="1"/>
</dbReference>
<dbReference type="InParanoid" id="A0A672GVQ8"/>
<reference evidence="9" key="2">
    <citation type="submission" date="2025-08" db="UniProtKB">
        <authorList>
            <consortium name="Ensembl"/>
        </authorList>
    </citation>
    <scope>IDENTIFICATION</scope>
</reference>
<dbReference type="PRINTS" id="PR00814">
    <property type="entry name" value="BETAHAEM"/>
</dbReference>
<dbReference type="GO" id="GO:0019825">
    <property type="term" value="F:oxygen binding"/>
    <property type="evidence" value="ECO:0007669"/>
    <property type="project" value="InterPro"/>
</dbReference>
<reference evidence="9" key="3">
    <citation type="submission" date="2025-09" db="UniProtKB">
        <authorList>
            <consortium name="Ensembl"/>
        </authorList>
    </citation>
    <scope>IDENTIFICATION</scope>
</reference>
<dbReference type="OMA" id="FVFATEM"/>
<reference evidence="9" key="1">
    <citation type="submission" date="2019-06" db="EMBL/GenBank/DDBJ databases">
        <authorList>
            <consortium name="Wellcome Sanger Institute Data Sharing"/>
        </authorList>
    </citation>
    <scope>NUCLEOTIDE SEQUENCE [LARGE SCALE GENOMIC DNA]</scope>
</reference>
<keyword evidence="4 7" id="KW-0561">Oxygen transport</keyword>
<keyword evidence="3 7" id="KW-0349">Heme</keyword>
<protein>
    <submittedName>
        <fullName evidence="9">Hemoglobin subunit beta-1-like</fullName>
    </submittedName>
</protein>
<comment type="similarity">
    <text evidence="1 7">Belongs to the globin family.</text>
</comment>
<dbReference type="SUPFAM" id="SSF46458">
    <property type="entry name" value="Globin-like"/>
    <property type="match status" value="1"/>
</dbReference>
<dbReference type="GO" id="GO:0020037">
    <property type="term" value="F:heme binding"/>
    <property type="evidence" value="ECO:0007669"/>
    <property type="project" value="InterPro"/>
</dbReference>
<dbReference type="GO" id="GO:0004601">
    <property type="term" value="F:peroxidase activity"/>
    <property type="evidence" value="ECO:0007669"/>
    <property type="project" value="TreeGrafter"/>
</dbReference>
<evidence type="ECO:0000256" key="2">
    <source>
        <dbReference type="ARBA" id="ARBA00022448"/>
    </source>
</evidence>
<evidence type="ECO:0000259" key="8">
    <source>
        <dbReference type="PROSITE" id="PS01033"/>
    </source>
</evidence>
<dbReference type="GO" id="GO:0005833">
    <property type="term" value="C:hemoglobin complex"/>
    <property type="evidence" value="ECO:0007669"/>
    <property type="project" value="InterPro"/>
</dbReference>
<dbReference type="PANTHER" id="PTHR11442:SF7">
    <property type="entry name" value="HEMOGLOBIN SUBUNIT EPSILON"/>
    <property type="match status" value="1"/>
</dbReference>
<keyword evidence="5" id="KW-0479">Metal-binding</keyword>
<proteinExistence type="inferred from homology"/>